<dbReference type="SUPFAM" id="SSF46565">
    <property type="entry name" value="Chaperone J-domain"/>
    <property type="match status" value="1"/>
</dbReference>
<dbReference type="AlphaFoldDB" id="A0A9Q0BCL5"/>
<dbReference type="OrthoDB" id="1726119at2759"/>
<evidence type="ECO:0000256" key="5">
    <source>
        <dbReference type="ARBA" id="ARBA00022824"/>
    </source>
</evidence>
<evidence type="ECO:0000256" key="7">
    <source>
        <dbReference type="PROSITE-ProRule" id="PRU00339"/>
    </source>
</evidence>
<reference evidence="11" key="1">
    <citation type="journal article" date="2021" name="J Fungi (Basel)">
        <title>Genomic and Metabolomic Analyses of the Marine Fungus Emericellopsis cladophorae: Insights into Saltwater Adaptability Mechanisms and Its Biosynthetic Potential.</title>
        <authorList>
            <person name="Goncalves M.F.M."/>
            <person name="Hilario S."/>
            <person name="Van de Peer Y."/>
            <person name="Esteves A.C."/>
            <person name="Alves A."/>
        </authorList>
    </citation>
    <scope>NUCLEOTIDE SEQUENCE</scope>
    <source>
        <strain evidence="11">MUM 19.33</strain>
    </source>
</reference>
<evidence type="ECO:0000256" key="2">
    <source>
        <dbReference type="ARBA" id="ARBA00022729"/>
    </source>
</evidence>
<dbReference type="InterPro" id="IPR001623">
    <property type="entry name" value="DnaJ_domain"/>
</dbReference>
<dbReference type="PANTHER" id="PTHR44140">
    <property type="entry name" value="LD25575P"/>
    <property type="match status" value="1"/>
</dbReference>
<evidence type="ECO:0000313" key="12">
    <source>
        <dbReference type="Proteomes" id="UP001055219"/>
    </source>
</evidence>
<dbReference type="Gene3D" id="1.25.40.10">
    <property type="entry name" value="Tetratricopeptide repeat domain"/>
    <property type="match status" value="1"/>
</dbReference>
<evidence type="ECO:0000256" key="9">
    <source>
        <dbReference type="SAM" id="SignalP"/>
    </source>
</evidence>
<dbReference type="Pfam" id="PF00226">
    <property type="entry name" value="DnaJ"/>
    <property type="match status" value="1"/>
</dbReference>
<evidence type="ECO:0000256" key="6">
    <source>
        <dbReference type="ARBA" id="ARBA00073740"/>
    </source>
</evidence>
<feature type="compositionally biased region" description="Basic and acidic residues" evidence="8">
    <location>
        <begin position="466"/>
        <end position="476"/>
    </location>
</feature>
<feature type="compositionally biased region" description="Gly residues" evidence="8">
    <location>
        <begin position="514"/>
        <end position="524"/>
    </location>
</feature>
<dbReference type="EMBL" id="JAGIXG020000043">
    <property type="protein sequence ID" value="KAI6779675.1"/>
    <property type="molecule type" value="Genomic_DNA"/>
</dbReference>
<evidence type="ECO:0000256" key="8">
    <source>
        <dbReference type="SAM" id="MobiDB-lite"/>
    </source>
</evidence>
<dbReference type="SMART" id="SM00028">
    <property type="entry name" value="TPR"/>
    <property type="match status" value="5"/>
</dbReference>
<sequence>MVRGLCTLAVAAGLLVTGAAFVQPDIPSDLPVSALLTTAQSRLSSGQTNEALTYYDAAIARDPSNYLTFFKRGATYLSLGRTNQATDDFNKVLSLQPGFEGAHTQLAKIKAKSADWTGARAEYAAANKAADSPDVVELQEAEDAARLAEAALGASQWDDCATHASNAILVAGRAPHLREVRAKCRFERGDLDEAMQDLRHLLNMRPGDTQPHIVISSTSFYALGEMDKGMEQIRKCLHSDPESKVCKKIFNSEKAISKKFKKVTGQLERGQTTTAGRSLVGTADETGLLTDVKVQLEELRQDGSIRSATKSILYEKVTEMTCQAYSESNHKDVSKYCDEALGLNPDSFWGLLHRGKAQMKKEDYEASVRTLQDALDKHPQMRDKIQPVLQKATVALKRSKTKDYYKVLEVPHDADERQIKSAYRKASKKYHPDKAVKQGVTKEEAEKKMTSINEAYEVLSNPELRARFDAGDDPNSHESGSGRNPFEGSPFNFGGGGFGPGGGQRKTSFKFNTGGPGKQGGGNPFGQFPFGGQQFGF</sequence>
<dbReference type="Proteomes" id="UP001055219">
    <property type="component" value="Unassembled WGS sequence"/>
</dbReference>
<dbReference type="RefSeq" id="XP_051360531.1">
    <property type="nucleotide sequence ID" value="XM_051508392.1"/>
</dbReference>
<feature type="domain" description="J" evidence="10">
    <location>
        <begin position="403"/>
        <end position="472"/>
    </location>
</feature>
<feature type="compositionally biased region" description="Low complexity" evidence="8">
    <location>
        <begin position="525"/>
        <end position="537"/>
    </location>
</feature>
<comment type="caution">
    <text evidence="11">The sequence shown here is derived from an EMBL/GenBank/DDBJ whole genome shotgun (WGS) entry which is preliminary data.</text>
</comment>
<dbReference type="InterPro" id="IPR019734">
    <property type="entry name" value="TPR_rpt"/>
</dbReference>
<keyword evidence="5" id="KW-0256">Endoplasmic reticulum</keyword>
<organism evidence="11 12">
    <name type="scientific">Emericellopsis cladophorae</name>
    <dbReference type="NCBI Taxonomy" id="2686198"/>
    <lineage>
        <taxon>Eukaryota</taxon>
        <taxon>Fungi</taxon>
        <taxon>Dikarya</taxon>
        <taxon>Ascomycota</taxon>
        <taxon>Pezizomycotina</taxon>
        <taxon>Sordariomycetes</taxon>
        <taxon>Hypocreomycetidae</taxon>
        <taxon>Hypocreales</taxon>
        <taxon>Bionectriaceae</taxon>
        <taxon>Emericellopsis</taxon>
    </lineage>
</organism>
<dbReference type="CDD" id="cd06257">
    <property type="entry name" value="DnaJ"/>
    <property type="match status" value="1"/>
</dbReference>
<protein>
    <recommendedName>
        <fullName evidence="6">Tetratricopeptide repeat and J domain-containing co-chaperone DNJ1</fullName>
    </recommendedName>
</protein>
<dbReference type="Gene3D" id="1.10.287.110">
    <property type="entry name" value="DnaJ domain"/>
    <property type="match status" value="1"/>
</dbReference>
<dbReference type="InterPro" id="IPR011990">
    <property type="entry name" value="TPR-like_helical_dom_sf"/>
</dbReference>
<keyword evidence="12" id="KW-1185">Reference proteome</keyword>
<feature type="repeat" description="TPR" evidence="7">
    <location>
        <begin position="66"/>
        <end position="99"/>
    </location>
</feature>
<feature type="region of interest" description="Disordered" evidence="8">
    <location>
        <begin position="423"/>
        <end position="442"/>
    </location>
</feature>
<dbReference type="InterPro" id="IPR051727">
    <property type="entry name" value="DnaJ_C3_Co-chaperones"/>
</dbReference>
<feature type="compositionally biased region" description="Basic and acidic residues" evidence="8">
    <location>
        <begin position="430"/>
        <end position="442"/>
    </location>
</feature>
<evidence type="ECO:0000256" key="1">
    <source>
        <dbReference type="ARBA" id="ARBA00004319"/>
    </source>
</evidence>
<feature type="repeat" description="TPR" evidence="7">
    <location>
        <begin position="32"/>
        <end position="65"/>
    </location>
</feature>
<dbReference type="GeneID" id="75834192"/>
<dbReference type="PRINTS" id="PR00625">
    <property type="entry name" value="JDOMAIN"/>
</dbReference>
<dbReference type="FunFam" id="1.25.40.10:FF:000224">
    <property type="entry name" value="DnaJ and TPR domain protein"/>
    <property type="match status" value="1"/>
</dbReference>
<evidence type="ECO:0000259" key="10">
    <source>
        <dbReference type="PROSITE" id="PS50076"/>
    </source>
</evidence>
<feature type="signal peptide" evidence="9">
    <location>
        <begin position="1"/>
        <end position="20"/>
    </location>
</feature>
<evidence type="ECO:0000256" key="4">
    <source>
        <dbReference type="ARBA" id="ARBA00022803"/>
    </source>
</evidence>
<proteinExistence type="predicted"/>
<dbReference type="GO" id="GO:0005788">
    <property type="term" value="C:endoplasmic reticulum lumen"/>
    <property type="evidence" value="ECO:0007669"/>
    <property type="project" value="UniProtKB-SubCell"/>
</dbReference>
<evidence type="ECO:0000256" key="3">
    <source>
        <dbReference type="ARBA" id="ARBA00022737"/>
    </source>
</evidence>
<keyword evidence="4 7" id="KW-0802">TPR repeat</keyword>
<dbReference type="PANTHER" id="PTHR44140:SF2">
    <property type="entry name" value="LD25575P"/>
    <property type="match status" value="1"/>
</dbReference>
<comment type="subcellular location">
    <subcellularLocation>
        <location evidence="1">Endoplasmic reticulum lumen</location>
    </subcellularLocation>
</comment>
<dbReference type="GO" id="GO:0051087">
    <property type="term" value="F:protein-folding chaperone binding"/>
    <property type="evidence" value="ECO:0007669"/>
    <property type="project" value="TreeGrafter"/>
</dbReference>
<evidence type="ECO:0000313" key="11">
    <source>
        <dbReference type="EMBL" id="KAI6779675.1"/>
    </source>
</evidence>
<dbReference type="GO" id="GO:0034975">
    <property type="term" value="P:protein folding in endoplasmic reticulum"/>
    <property type="evidence" value="ECO:0007669"/>
    <property type="project" value="TreeGrafter"/>
</dbReference>
<feature type="compositionally biased region" description="Gly residues" evidence="8">
    <location>
        <begin position="493"/>
        <end position="504"/>
    </location>
</feature>
<dbReference type="Pfam" id="PF13432">
    <property type="entry name" value="TPR_16"/>
    <property type="match status" value="2"/>
</dbReference>
<dbReference type="PROSITE" id="PS50076">
    <property type="entry name" value="DNAJ_2"/>
    <property type="match status" value="1"/>
</dbReference>
<gene>
    <name evidence="11" type="ORF">J7T54_007718</name>
</gene>
<reference evidence="11" key="2">
    <citation type="submission" date="2022-07" db="EMBL/GenBank/DDBJ databases">
        <authorList>
            <person name="Goncalves M.F.M."/>
            <person name="Hilario S."/>
            <person name="Van De Peer Y."/>
            <person name="Esteves A.C."/>
            <person name="Alves A."/>
        </authorList>
    </citation>
    <scope>NUCLEOTIDE SEQUENCE</scope>
    <source>
        <strain evidence="11">MUM 19.33</strain>
    </source>
</reference>
<dbReference type="PROSITE" id="PS50005">
    <property type="entry name" value="TPR"/>
    <property type="match status" value="2"/>
</dbReference>
<dbReference type="SUPFAM" id="SSF48452">
    <property type="entry name" value="TPR-like"/>
    <property type="match status" value="1"/>
</dbReference>
<keyword evidence="2 9" id="KW-0732">Signal</keyword>
<dbReference type="GO" id="GO:0051787">
    <property type="term" value="F:misfolded protein binding"/>
    <property type="evidence" value="ECO:0007669"/>
    <property type="project" value="TreeGrafter"/>
</dbReference>
<dbReference type="SMART" id="SM00271">
    <property type="entry name" value="DnaJ"/>
    <property type="match status" value="1"/>
</dbReference>
<dbReference type="Pfam" id="PF13174">
    <property type="entry name" value="TPR_6"/>
    <property type="match status" value="1"/>
</dbReference>
<feature type="region of interest" description="Disordered" evidence="8">
    <location>
        <begin position="466"/>
        <end position="537"/>
    </location>
</feature>
<feature type="chain" id="PRO_5040516530" description="Tetratricopeptide repeat and J domain-containing co-chaperone DNJ1" evidence="9">
    <location>
        <begin position="21"/>
        <end position="537"/>
    </location>
</feature>
<name>A0A9Q0BCL5_9HYPO</name>
<dbReference type="InterPro" id="IPR036869">
    <property type="entry name" value="J_dom_sf"/>
</dbReference>
<accession>A0A9Q0BCL5</accession>
<keyword evidence="3" id="KW-0677">Repeat</keyword>